<gene>
    <name evidence="1" type="ORF">I4F81_003584</name>
</gene>
<dbReference type="Proteomes" id="UP000798662">
    <property type="component" value="Chromosome 1"/>
</dbReference>
<evidence type="ECO:0000313" key="2">
    <source>
        <dbReference type="Proteomes" id="UP000798662"/>
    </source>
</evidence>
<name>A0ACC3BTS1_PYRYE</name>
<reference evidence="1" key="1">
    <citation type="submission" date="2019-11" db="EMBL/GenBank/DDBJ databases">
        <title>Nori genome reveals adaptations in red seaweeds to the harsh intertidal environment.</title>
        <authorList>
            <person name="Wang D."/>
            <person name="Mao Y."/>
        </authorList>
    </citation>
    <scope>NUCLEOTIDE SEQUENCE</scope>
    <source>
        <tissue evidence="1">Gametophyte</tissue>
    </source>
</reference>
<proteinExistence type="predicted"/>
<sequence>MARSRGCLLGLSLAMVTLLAVAAAAAAKTCTYTDACSKKPISAYAGAFLYDSCGRAYSVSESCALAKVRVCRFAEPCRVIETPRTFWVASGGVLDAGCGRWAIDKNCTATVAKACPQVGSSCNAFPLQGTAGVVLARQADNPCRPRAYVMGPACEYNRVARECTFRDACGPRILHGLWPGAVYAKRVGSSSDLGGCCRLAATRPPRTCAHPPPPDARRFRSARRRVAPYGVPKRTADATVRRCGPSCALFFVC</sequence>
<keyword evidence="2" id="KW-1185">Reference proteome</keyword>
<accession>A0ACC3BTS1</accession>
<evidence type="ECO:0000313" key="1">
    <source>
        <dbReference type="EMBL" id="KAK1860998.1"/>
    </source>
</evidence>
<dbReference type="EMBL" id="CM020618">
    <property type="protein sequence ID" value="KAK1860998.1"/>
    <property type="molecule type" value="Genomic_DNA"/>
</dbReference>
<protein>
    <submittedName>
        <fullName evidence="1">Uncharacterized protein</fullName>
    </submittedName>
</protein>
<organism evidence="1 2">
    <name type="scientific">Pyropia yezoensis</name>
    <name type="common">Susabi-nori</name>
    <name type="synonym">Porphyra yezoensis</name>
    <dbReference type="NCBI Taxonomy" id="2788"/>
    <lineage>
        <taxon>Eukaryota</taxon>
        <taxon>Rhodophyta</taxon>
        <taxon>Bangiophyceae</taxon>
        <taxon>Bangiales</taxon>
        <taxon>Bangiaceae</taxon>
        <taxon>Pyropia</taxon>
    </lineage>
</organism>
<comment type="caution">
    <text evidence="1">The sequence shown here is derived from an EMBL/GenBank/DDBJ whole genome shotgun (WGS) entry which is preliminary data.</text>
</comment>